<feature type="transmembrane region" description="Helical" evidence="1">
    <location>
        <begin position="128"/>
        <end position="150"/>
    </location>
</feature>
<reference evidence="2" key="2">
    <citation type="submission" date="2023-05" db="EMBL/GenBank/DDBJ databases">
        <authorList>
            <consortium name="Lawrence Berkeley National Laboratory"/>
            <person name="Steindorff A."/>
            <person name="Hensen N."/>
            <person name="Bonometti L."/>
            <person name="Westerberg I."/>
            <person name="Brannstrom I.O."/>
            <person name="Guillou S."/>
            <person name="Cros-Aarteil S."/>
            <person name="Calhoun S."/>
            <person name="Haridas S."/>
            <person name="Kuo A."/>
            <person name="Mondo S."/>
            <person name="Pangilinan J."/>
            <person name="Riley R."/>
            <person name="Labutti K."/>
            <person name="Andreopoulos B."/>
            <person name="Lipzen A."/>
            <person name="Chen C."/>
            <person name="Yanf M."/>
            <person name="Daum C."/>
            <person name="Ng V."/>
            <person name="Clum A."/>
            <person name="Ohm R."/>
            <person name="Martin F."/>
            <person name="Silar P."/>
            <person name="Natvig D."/>
            <person name="Lalanne C."/>
            <person name="Gautier V."/>
            <person name="Ament-Velasquez S.L."/>
            <person name="Kruys A."/>
            <person name="Hutchinson M.I."/>
            <person name="Powell A.J."/>
            <person name="Barry K."/>
            <person name="Miller A.N."/>
            <person name="Grigoriev I.V."/>
            <person name="Debuchy R."/>
            <person name="Gladieux P."/>
            <person name="Thoren M.H."/>
            <person name="Johannesson H."/>
        </authorList>
    </citation>
    <scope>NUCLEOTIDE SEQUENCE</scope>
    <source>
        <strain evidence="2">PSN243</strain>
    </source>
</reference>
<evidence type="ECO:0000256" key="1">
    <source>
        <dbReference type="SAM" id="Phobius"/>
    </source>
</evidence>
<evidence type="ECO:0000313" key="3">
    <source>
        <dbReference type="Proteomes" id="UP001321760"/>
    </source>
</evidence>
<dbReference type="AlphaFoldDB" id="A0AAV9GV17"/>
<gene>
    <name evidence="2" type="ORF">QBC34DRAFT_400173</name>
</gene>
<accession>A0AAV9GV17</accession>
<dbReference type="EMBL" id="MU865927">
    <property type="protein sequence ID" value="KAK4451590.1"/>
    <property type="molecule type" value="Genomic_DNA"/>
</dbReference>
<dbReference type="Proteomes" id="UP001321760">
    <property type="component" value="Unassembled WGS sequence"/>
</dbReference>
<keyword evidence="1" id="KW-0812">Transmembrane</keyword>
<protein>
    <submittedName>
        <fullName evidence="2">Uncharacterized protein</fullName>
    </submittedName>
</protein>
<reference evidence="2" key="1">
    <citation type="journal article" date="2023" name="Mol. Phylogenet. Evol.">
        <title>Genome-scale phylogeny and comparative genomics of the fungal order Sordariales.</title>
        <authorList>
            <person name="Hensen N."/>
            <person name="Bonometti L."/>
            <person name="Westerberg I."/>
            <person name="Brannstrom I.O."/>
            <person name="Guillou S."/>
            <person name="Cros-Aarteil S."/>
            <person name="Calhoun S."/>
            <person name="Haridas S."/>
            <person name="Kuo A."/>
            <person name="Mondo S."/>
            <person name="Pangilinan J."/>
            <person name="Riley R."/>
            <person name="LaButti K."/>
            <person name="Andreopoulos B."/>
            <person name="Lipzen A."/>
            <person name="Chen C."/>
            <person name="Yan M."/>
            <person name="Daum C."/>
            <person name="Ng V."/>
            <person name="Clum A."/>
            <person name="Steindorff A."/>
            <person name="Ohm R.A."/>
            <person name="Martin F."/>
            <person name="Silar P."/>
            <person name="Natvig D.O."/>
            <person name="Lalanne C."/>
            <person name="Gautier V."/>
            <person name="Ament-Velasquez S.L."/>
            <person name="Kruys A."/>
            <person name="Hutchinson M.I."/>
            <person name="Powell A.J."/>
            <person name="Barry K."/>
            <person name="Miller A.N."/>
            <person name="Grigoriev I.V."/>
            <person name="Debuchy R."/>
            <person name="Gladieux P."/>
            <person name="Hiltunen Thoren M."/>
            <person name="Johannesson H."/>
        </authorList>
    </citation>
    <scope>NUCLEOTIDE SEQUENCE</scope>
    <source>
        <strain evidence="2">PSN243</strain>
    </source>
</reference>
<evidence type="ECO:0000313" key="2">
    <source>
        <dbReference type="EMBL" id="KAK4451590.1"/>
    </source>
</evidence>
<keyword evidence="1" id="KW-1133">Transmembrane helix</keyword>
<feature type="transmembrane region" description="Helical" evidence="1">
    <location>
        <begin position="156"/>
        <end position="184"/>
    </location>
</feature>
<name>A0AAV9GV17_9PEZI</name>
<keyword evidence="1" id="KW-0472">Membrane</keyword>
<sequence length="294" mass="32563">MTIQIRFIGILPRCHGVSMARTQALPTMLLRSFSSQCSSNPTPHPSMPALPSRLRLGLLWKSGSGHGIIRSVERRAFSSAQAREAAKGASAPATASPAKQPARLVYPQKMLIYHAGTGKTTFLAMLKLTTIFVFVFFTFLVAPSYIMAAAPLETTAGILLCGIVPIVYVTYSASPFVTAVHLHLPPFARTSAEMLRRFVANATPATKLDIVSQSFIGKPRVSTMTVGELKPCKKRWGMVNYERDTAAANEERKWYHWRAIGNFNIQQGNEGKTKHGWVWTEIARTIQKRNEVKF</sequence>
<proteinExistence type="predicted"/>
<comment type="caution">
    <text evidence="2">The sequence shown here is derived from an EMBL/GenBank/DDBJ whole genome shotgun (WGS) entry which is preliminary data.</text>
</comment>
<keyword evidence="3" id="KW-1185">Reference proteome</keyword>
<organism evidence="2 3">
    <name type="scientific">Podospora aff. communis PSN243</name>
    <dbReference type="NCBI Taxonomy" id="3040156"/>
    <lineage>
        <taxon>Eukaryota</taxon>
        <taxon>Fungi</taxon>
        <taxon>Dikarya</taxon>
        <taxon>Ascomycota</taxon>
        <taxon>Pezizomycotina</taxon>
        <taxon>Sordariomycetes</taxon>
        <taxon>Sordariomycetidae</taxon>
        <taxon>Sordariales</taxon>
        <taxon>Podosporaceae</taxon>
        <taxon>Podospora</taxon>
    </lineage>
</organism>